<dbReference type="RefSeq" id="WP_239138497.1">
    <property type="nucleotide sequence ID" value="NZ_BOMU01000062.1"/>
</dbReference>
<evidence type="ECO:0000259" key="8">
    <source>
        <dbReference type="Pfam" id="PF01545"/>
    </source>
</evidence>
<evidence type="ECO:0000256" key="1">
    <source>
        <dbReference type="ARBA" id="ARBA00004141"/>
    </source>
</evidence>
<evidence type="ECO:0000256" key="3">
    <source>
        <dbReference type="ARBA" id="ARBA00022692"/>
    </source>
</evidence>
<dbReference type="Proteomes" id="UP000198415">
    <property type="component" value="Unassembled WGS sequence"/>
</dbReference>
<organism evidence="9 10">
    <name type="scientific">Actinoplanes regularis</name>
    <dbReference type="NCBI Taxonomy" id="52697"/>
    <lineage>
        <taxon>Bacteria</taxon>
        <taxon>Bacillati</taxon>
        <taxon>Actinomycetota</taxon>
        <taxon>Actinomycetes</taxon>
        <taxon>Micromonosporales</taxon>
        <taxon>Micromonosporaceae</taxon>
        <taxon>Actinoplanes</taxon>
    </lineage>
</organism>
<feature type="domain" description="Cation efflux protein transmembrane" evidence="8">
    <location>
        <begin position="42"/>
        <end position="252"/>
    </location>
</feature>
<feature type="region of interest" description="Disordered" evidence="6">
    <location>
        <begin position="1"/>
        <end position="33"/>
    </location>
</feature>
<evidence type="ECO:0000256" key="6">
    <source>
        <dbReference type="SAM" id="MobiDB-lite"/>
    </source>
</evidence>
<dbReference type="GO" id="GO:0006829">
    <property type="term" value="P:zinc ion transport"/>
    <property type="evidence" value="ECO:0007669"/>
    <property type="project" value="InterPro"/>
</dbReference>
<feature type="compositionally biased region" description="Basic and acidic residues" evidence="6">
    <location>
        <begin position="10"/>
        <end position="20"/>
    </location>
</feature>
<keyword evidence="10" id="KW-1185">Reference proteome</keyword>
<name>A0A239BZE8_9ACTN</name>
<dbReference type="PANTHER" id="PTHR13414:SF9">
    <property type="entry name" value="PROTON-COUPLED ZINC ANTIPORTER SLC30A9, MITOCHONDRIAL"/>
    <property type="match status" value="1"/>
</dbReference>
<evidence type="ECO:0000256" key="5">
    <source>
        <dbReference type="ARBA" id="ARBA00023136"/>
    </source>
</evidence>
<dbReference type="InterPro" id="IPR027469">
    <property type="entry name" value="Cation_efflux_TMD_sf"/>
</dbReference>
<evidence type="ECO:0000313" key="10">
    <source>
        <dbReference type="Proteomes" id="UP000198415"/>
    </source>
</evidence>
<evidence type="ECO:0000256" key="2">
    <source>
        <dbReference type="ARBA" id="ARBA00022448"/>
    </source>
</evidence>
<evidence type="ECO:0000313" key="9">
    <source>
        <dbReference type="EMBL" id="SNS13435.1"/>
    </source>
</evidence>
<proteinExistence type="predicted"/>
<evidence type="ECO:0000256" key="4">
    <source>
        <dbReference type="ARBA" id="ARBA00022989"/>
    </source>
</evidence>
<dbReference type="Gene3D" id="1.20.1510.10">
    <property type="entry name" value="Cation efflux protein transmembrane domain"/>
    <property type="match status" value="1"/>
</dbReference>
<keyword evidence="2" id="KW-0813">Transport</keyword>
<feature type="transmembrane region" description="Helical" evidence="7">
    <location>
        <begin position="221"/>
        <end position="244"/>
    </location>
</feature>
<evidence type="ECO:0000256" key="7">
    <source>
        <dbReference type="SAM" id="Phobius"/>
    </source>
</evidence>
<feature type="transmembrane region" description="Helical" evidence="7">
    <location>
        <begin position="141"/>
        <end position="160"/>
    </location>
</feature>
<sequence>MDDTAVNEGPEGRTAVDDGRAQAGGGRTAERSEKKEGSAWTVLVAVIANLAIAIAKIVAGLLTGSASMWAEAAHSIADTGNEVLLLVGLRRSRKGPDGRHPFGYGQERYFWTFLAALGIFLIGGVLSIGEGVRSLLAPEPVQSLWVGVGVLVVAAGFEGYSWRTAHKQLREEARERDRSMRHHLRHASDPSATTVFLEDTAALIGLAVALTALILHALTGWAGWDAVGSMTIGLLLVGVAFLLARRSKALLLEESAPADVLEPIRERVGSQDWVARIGDLHAVWVGPSQLLVNLWVTPTDGADLVDRVTRLRRGLLADDMIAQVTVTLEPG</sequence>
<dbReference type="EMBL" id="FZNR01000010">
    <property type="protein sequence ID" value="SNS13435.1"/>
    <property type="molecule type" value="Genomic_DNA"/>
</dbReference>
<dbReference type="SUPFAM" id="SSF161111">
    <property type="entry name" value="Cation efflux protein transmembrane domain-like"/>
    <property type="match status" value="1"/>
</dbReference>
<reference evidence="9 10" key="1">
    <citation type="submission" date="2017-06" db="EMBL/GenBank/DDBJ databases">
        <authorList>
            <person name="Kim H.J."/>
            <person name="Triplett B.A."/>
        </authorList>
    </citation>
    <scope>NUCLEOTIDE SEQUENCE [LARGE SCALE GENOMIC DNA]</scope>
    <source>
        <strain evidence="9 10">DSM 43151</strain>
    </source>
</reference>
<dbReference type="GO" id="GO:0016020">
    <property type="term" value="C:membrane"/>
    <property type="evidence" value="ECO:0007669"/>
    <property type="project" value="UniProtKB-SubCell"/>
</dbReference>
<feature type="transmembrane region" description="Helical" evidence="7">
    <location>
        <begin position="109"/>
        <end position="129"/>
    </location>
</feature>
<dbReference type="AlphaFoldDB" id="A0A239BZE8"/>
<dbReference type="InterPro" id="IPR040177">
    <property type="entry name" value="SLC30A9"/>
</dbReference>
<keyword evidence="4 7" id="KW-1133">Transmembrane helix</keyword>
<dbReference type="Pfam" id="PF01545">
    <property type="entry name" value="Cation_efflux"/>
    <property type="match status" value="1"/>
</dbReference>
<comment type="subcellular location">
    <subcellularLocation>
        <location evidence="1">Membrane</location>
        <topology evidence="1">Multi-pass membrane protein</topology>
    </subcellularLocation>
</comment>
<protein>
    <submittedName>
        <fullName evidence="9">Cation diffusion facilitator family transporter</fullName>
    </submittedName>
</protein>
<keyword evidence="5 7" id="KW-0472">Membrane</keyword>
<dbReference type="GO" id="GO:0008324">
    <property type="term" value="F:monoatomic cation transmembrane transporter activity"/>
    <property type="evidence" value="ECO:0007669"/>
    <property type="project" value="InterPro"/>
</dbReference>
<feature type="transmembrane region" description="Helical" evidence="7">
    <location>
        <begin position="40"/>
        <end position="62"/>
    </location>
</feature>
<dbReference type="InterPro" id="IPR058533">
    <property type="entry name" value="Cation_efflux_TM"/>
</dbReference>
<dbReference type="InterPro" id="IPR002524">
    <property type="entry name" value="Cation_efflux"/>
</dbReference>
<feature type="transmembrane region" description="Helical" evidence="7">
    <location>
        <begin position="195"/>
        <end position="215"/>
    </location>
</feature>
<gene>
    <name evidence="9" type="ORF">SAMN06264365_110227</name>
</gene>
<accession>A0A239BZE8</accession>
<dbReference type="NCBIfam" id="TIGR01297">
    <property type="entry name" value="CDF"/>
    <property type="match status" value="1"/>
</dbReference>
<keyword evidence="3 7" id="KW-0812">Transmembrane</keyword>
<dbReference type="PANTHER" id="PTHR13414">
    <property type="entry name" value="HUEL-CATION TRANSPORTER"/>
    <property type="match status" value="1"/>
</dbReference>